<gene>
    <name evidence="1" type="ORF">CJ030_MR2G008661</name>
</gene>
<dbReference type="Proteomes" id="UP000516437">
    <property type="component" value="Chromosome 2"/>
</dbReference>
<proteinExistence type="predicted"/>
<evidence type="ECO:0000313" key="1">
    <source>
        <dbReference type="EMBL" id="KAB1221934.1"/>
    </source>
</evidence>
<name>A0A6A1W9J4_9ROSI</name>
<sequence length="144" mass="15964">MPILWMIECVIHDIIHEFYLEMGKHDPTVDQLTVTVRGVTVTMSADAIAEFLHIPRSAFPIEGDAPLPPPPKGDAHLPPVPEAHAIAGEGEPTMDHILLSIIGHPGQYHRGGVVIRQKALIPFFKWFSRLKSPRLDGDLKTINN</sequence>
<protein>
    <submittedName>
        <fullName evidence="1">Uncharacterized protein</fullName>
    </submittedName>
</protein>
<dbReference type="AlphaFoldDB" id="A0A6A1W9J4"/>
<accession>A0A6A1W9J4</accession>
<evidence type="ECO:0000313" key="2">
    <source>
        <dbReference type="Proteomes" id="UP000516437"/>
    </source>
</evidence>
<keyword evidence="2" id="KW-1185">Reference proteome</keyword>
<reference evidence="1 2" key="1">
    <citation type="journal article" date="2019" name="Plant Biotechnol. J.">
        <title>The red bayberry genome and genetic basis of sex determination.</title>
        <authorList>
            <person name="Jia H.M."/>
            <person name="Jia H.J."/>
            <person name="Cai Q.L."/>
            <person name="Wang Y."/>
            <person name="Zhao H.B."/>
            <person name="Yang W.F."/>
            <person name="Wang G.Y."/>
            <person name="Li Y.H."/>
            <person name="Zhan D.L."/>
            <person name="Shen Y.T."/>
            <person name="Niu Q.F."/>
            <person name="Chang L."/>
            <person name="Qiu J."/>
            <person name="Zhao L."/>
            <person name="Xie H.B."/>
            <person name="Fu W.Y."/>
            <person name="Jin J."/>
            <person name="Li X.W."/>
            <person name="Jiao Y."/>
            <person name="Zhou C.C."/>
            <person name="Tu T."/>
            <person name="Chai C.Y."/>
            <person name="Gao J.L."/>
            <person name="Fan L.J."/>
            <person name="van de Weg E."/>
            <person name="Wang J.Y."/>
            <person name="Gao Z.S."/>
        </authorList>
    </citation>
    <scope>NUCLEOTIDE SEQUENCE [LARGE SCALE GENOMIC DNA]</scope>
    <source>
        <tissue evidence="1">Leaves</tissue>
    </source>
</reference>
<comment type="caution">
    <text evidence="1">The sequence shown here is derived from an EMBL/GenBank/DDBJ whole genome shotgun (WGS) entry which is preliminary data.</text>
</comment>
<dbReference type="EMBL" id="RXIC02000020">
    <property type="protein sequence ID" value="KAB1221934.1"/>
    <property type="molecule type" value="Genomic_DNA"/>
</dbReference>
<organism evidence="1 2">
    <name type="scientific">Morella rubra</name>
    <name type="common">Chinese bayberry</name>
    <dbReference type="NCBI Taxonomy" id="262757"/>
    <lineage>
        <taxon>Eukaryota</taxon>
        <taxon>Viridiplantae</taxon>
        <taxon>Streptophyta</taxon>
        <taxon>Embryophyta</taxon>
        <taxon>Tracheophyta</taxon>
        <taxon>Spermatophyta</taxon>
        <taxon>Magnoliopsida</taxon>
        <taxon>eudicotyledons</taxon>
        <taxon>Gunneridae</taxon>
        <taxon>Pentapetalae</taxon>
        <taxon>rosids</taxon>
        <taxon>fabids</taxon>
        <taxon>Fagales</taxon>
        <taxon>Myricaceae</taxon>
        <taxon>Morella</taxon>
    </lineage>
</organism>